<dbReference type="Pfam" id="PF13975">
    <property type="entry name" value="gag-asp_proteas"/>
    <property type="match status" value="1"/>
</dbReference>
<dbReference type="SMART" id="SM00343">
    <property type="entry name" value="ZnF_C2HC"/>
    <property type="match status" value="2"/>
</dbReference>
<dbReference type="SUPFAM" id="SSF50630">
    <property type="entry name" value="Acid proteases"/>
    <property type="match status" value="1"/>
</dbReference>
<name>A0A0N4Z3Z8_PARTI</name>
<dbReference type="AlphaFoldDB" id="A0A0N4Z3Z8"/>
<dbReference type="InterPro" id="IPR001995">
    <property type="entry name" value="Peptidase_A2_cat"/>
</dbReference>
<dbReference type="WBParaSite" id="PTRK_0000171000.1">
    <property type="protein sequence ID" value="PTRK_0000171000.1"/>
    <property type="gene ID" value="PTRK_0000171000"/>
</dbReference>
<dbReference type="SUPFAM" id="SSF57756">
    <property type="entry name" value="Retrovirus zinc finger-like domains"/>
    <property type="match status" value="1"/>
</dbReference>
<feature type="domain" description="CCHC-type" evidence="3">
    <location>
        <begin position="112"/>
        <end position="127"/>
    </location>
</feature>
<evidence type="ECO:0000256" key="1">
    <source>
        <dbReference type="ARBA" id="ARBA00022801"/>
    </source>
</evidence>
<dbReference type="InterPro" id="IPR001878">
    <property type="entry name" value="Znf_CCHC"/>
</dbReference>
<evidence type="ECO:0000256" key="2">
    <source>
        <dbReference type="PROSITE-ProRule" id="PRU00047"/>
    </source>
</evidence>
<organism evidence="5 6">
    <name type="scientific">Parastrongyloides trichosuri</name>
    <name type="common">Possum-specific nematode worm</name>
    <dbReference type="NCBI Taxonomy" id="131310"/>
    <lineage>
        <taxon>Eukaryota</taxon>
        <taxon>Metazoa</taxon>
        <taxon>Ecdysozoa</taxon>
        <taxon>Nematoda</taxon>
        <taxon>Chromadorea</taxon>
        <taxon>Rhabditida</taxon>
        <taxon>Tylenchina</taxon>
        <taxon>Panagrolaimomorpha</taxon>
        <taxon>Strongyloidoidea</taxon>
        <taxon>Strongyloididae</taxon>
        <taxon>Parastrongyloides</taxon>
    </lineage>
</organism>
<dbReference type="PROSITE" id="PS50175">
    <property type="entry name" value="ASP_PROT_RETROV"/>
    <property type="match status" value="1"/>
</dbReference>
<sequence length="265" mass="30358">KLLDLKQEQDEPIQRFSERVKEGIAQCYLDNTIDVKDLFATIVFSRGLRNSDMKKAILQQHRIKPNSSFLESMNTAMGIEIIRGTEPDQVNFVKHKRNHVQKGKRFEKKVMKCYCCNKTGHLKKDCKYKDKTCLKCKKVGHLKYACKSRNKVVGAINGDSDNDSEIDTTVSESEVDIYEIRENLQRGNIKMELNNVEVEFLLDTGACKTLLSEKSWRNLGAPTLRKKEQTLRDFNGNKIETLGVMKTNMNYKGKVSEVEVTVVKG</sequence>
<keyword evidence="5" id="KW-1185">Reference proteome</keyword>
<dbReference type="PROSITE" id="PS50158">
    <property type="entry name" value="ZF_CCHC"/>
    <property type="match status" value="1"/>
</dbReference>
<proteinExistence type="predicted"/>
<evidence type="ECO:0000259" key="4">
    <source>
        <dbReference type="PROSITE" id="PS50175"/>
    </source>
</evidence>
<dbReference type="Proteomes" id="UP000038045">
    <property type="component" value="Unplaced"/>
</dbReference>
<keyword evidence="2" id="KW-0479">Metal-binding</keyword>
<dbReference type="GO" id="GO:0006508">
    <property type="term" value="P:proteolysis"/>
    <property type="evidence" value="ECO:0007669"/>
    <property type="project" value="InterPro"/>
</dbReference>
<dbReference type="InterPro" id="IPR021109">
    <property type="entry name" value="Peptidase_aspartic_dom_sf"/>
</dbReference>
<keyword evidence="2" id="KW-0863">Zinc-finger</keyword>
<dbReference type="Gene3D" id="4.10.60.10">
    <property type="entry name" value="Zinc finger, CCHC-type"/>
    <property type="match status" value="1"/>
</dbReference>
<dbReference type="InterPro" id="IPR036875">
    <property type="entry name" value="Znf_CCHC_sf"/>
</dbReference>
<evidence type="ECO:0000313" key="6">
    <source>
        <dbReference type="WBParaSite" id="PTRK_0000171000.1"/>
    </source>
</evidence>
<dbReference type="GO" id="GO:0004190">
    <property type="term" value="F:aspartic-type endopeptidase activity"/>
    <property type="evidence" value="ECO:0007669"/>
    <property type="project" value="InterPro"/>
</dbReference>
<evidence type="ECO:0000259" key="3">
    <source>
        <dbReference type="PROSITE" id="PS50158"/>
    </source>
</evidence>
<dbReference type="Gene3D" id="2.40.70.10">
    <property type="entry name" value="Acid Proteases"/>
    <property type="match status" value="1"/>
</dbReference>
<feature type="domain" description="Peptidase A2" evidence="4">
    <location>
        <begin position="198"/>
        <end position="216"/>
    </location>
</feature>
<keyword evidence="2" id="KW-0862">Zinc</keyword>
<keyword evidence="1" id="KW-0378">Hydrolase</keyword>
<evidence type="ECO:0000313" key="5">
    <source>
        <dbReference type="Proteomes" id="UP000038045"/>
    </source>
</evidence>
<accession>A0A0N4Z3Z8</accession>
<reference evidence="6" key="1">
    <citation type="submission" date="2017-02" db="UniProtKB">
        <authorList>
            <consortium name="WormBaseParasite"/>
        </authorList>
    </citation>
    <scope>IDENTIFICATION</scope>
</reference>
<dbReference type="GO" id="GO:0019899">
    <property type="term" value="F:enzyme binding"/>
    <property type="evidence" value="ECO:0007669"/>
    <property type="project" value="UniProtKB-ARBA"/>
</dbReference>
<dbReference type="PANTHER" id="PTHR36943">
    <property type="entry name" value="CCHC-TYPE DOMAIN-CONTAINING PROTEIN"/>
    <property type="match status" value="1"/>
</dbReference>
<dbReference type="GO" id="GO:0008270">
    <property type="term" value="F:zinc ion binding"/>
    <property type="evidence" value="ECO:0007669"/>
    <property type="project" value="UniProtKB-KW"/>
</dbReference>
<dbReference type="STRING" id="131310.A0A0N4Z3Z8"/>
<protein>
    <submittedName>
        <fullName evidence="6">CCHC-type domain-containing protein</fullName>
    </submittedName>
</protein>
<dbReference type="PANTHER" id="PTHR36943:SF1">
    <property type="entry name" value="CCHC-TYPE DOMAIN-CONTAINING PROTEIN"/>
    <property type="match status" value="1"/>
</dbReference>
<dbReference type="GO" id="GO:0003676">
    <property type="term" value="F:nucleic acid binding"/>
    <property type="evidence" value="ECO:0007669"/>
    <property type="project" value="InterPro"/>
</dbReference>